<dbReference type="AlphaFoldDB" id="A0A0B0MK29"/>
<proteinExistence type="predicted"/>
<reference evidence="2" key="1">
    <citation type="submission" date="2014-09" db="EMBL/GenBank/DDBJ databases">
        <authorList>
            <person name="Mudge J."/>
            <person name="Ramaraj T."/>
            <person name="Lindquist I.E."/>
            <person name="Bharti A.K."/>
            <person name="Sundararajan A."/>
            <person name="Cameron C.T."/>
            <person name="Woodward J.E."/>
            <person name="May G.D."/>
            <person name="Brubaker C."/>
            <person name="Broadhvest J."/>
            <person name="Wilkins T.A."/>
        </authorList>
    </citation>
    <scope>NUCLEOTIDE SEQUENCE</scope>
    <source>
        <strain evidence="2">cv. AKA8401</strain>
    </source>
</reference>
<dbReference type="Proteomes" id="UP000032142">
    <property type="component" value="Unassembled WGS sequence"/>
</dbReference>
<accession>A0A0B0MK29</accession>
<comment type="caution">
    <text evidence="1">The sequence shown here is derived from an EMBL/GenBank/DDBJ whole genome shotgun (WGS) entry which is preliminary data.</text>
</comment>
<name>A0A0B0MK29_GOSAR</name>
<protein>
    <submittedName>
        <fullName evidence="1">Uncharacterized protein</fullName>
    </submittedName>
</protein>
<dbReference type="EMBL" id="JRRC01147104">
    <property type="protein sequence ID" value="KHG00727.1"/>
    <property type="molecule type" value="Genomic_DNA"/>
</dbReference>
<keyword evidence="2" id="KW-1185">Reference proteome</keyword>
<sequence length="48" mass="5617">MQPISNSHICTYIHFNSNNQYIHNVCTNSIHFNQLSKNTLNRITIIDN</sequence>
<gene>
    <name evidence="1" type="ORF">F383_22411</name>
</gene>
<evidence type="ECO:0000313" key="2">
    <source>
        <dbReference type="Proteomes" id="UP000032142"/>
    </source>
</evidence>
<evidence type="ECO:0000313" key="1">
    <source>
        <dbReference type="EMBL" id="KHG00727.1"/>
    </source>
</evidence>
<organism evidence="1 2">
    <name type="scientific">Gossypium arboreum</name>
    <name type="common">Tree cotton</name>
    <name type="synonym">Gossypium nanking</name>
    <dbReference type="NCBI Taxonomy" id="29729"/>
    <lineage>
        <taxon>Eukaryota</taxon>
        <taxon>Viridiplantae</taxon>
        <taxon>Streptophyta</taxon>
        <taxon>Embryophyta</taxon>
        <taxon>Tracheophyta</taxon>
        <taxon>Spermatophyta</taxon>
        <taxon>Magnoliopsida</taxon>
        <taxon>eudicotyledons</taxon>
        <taxon>Gunneridae</taxon>
        <taxon>Pentapetalae</taxon>
        <taxon>rosids</taxon>
        <taxon>malvids</taxon>
        <taxon>Malvales</taxon>
        <taxon>Malvaceae</taxon>
        <taxon>Malvoideae</taxon>
        <taxon>Gossypium</taxon>
    </lineage>
</organism>